<name>A0A812L115_SYMPI</name>
<dbReference type="EMBL" id="CAJNIZ010004903">
    <property type="protein sequence ID" value="CAE7237080.1"/>
    <property type="molecule type" value="Genomic_DNA"/>
</dbReference>
<reference evidence="2" key="1">
    <citation type="submission" date="2021-02" db="EMBL/GenBank/DDBJ databases">
        <authorList>
            <person name="Dougan E. K."/>
            <person name="Rhodes N."/>
            <person name="Thang M."/>
            <person name="Chan C."/>
        </authorList>
    </citation>
    <scope>NUCLEOTIDE SEQUENCE</scope>
</reference>
<evidence type="ECO:0000313" key="2">
    <source>
        <dbReference type="EMBL" id="CAE7237080.1"/>
    </source>
</evidence>
<evidence type="ECO:0000313" key="3">
    <source>
        <dbReference type="Proteomes" id="UP000649617"/>
    </source>
</evidence>
<protein>
    <submittedName>
        <fullName evidence="2">Uncharacterized protein</fullName>
    </submittedName>
</protein>
<dbReference type="AlphaFoldDB" id="A0A812L115"/>
<evidence type="ECO:0000256" key="1">
    <source>
        <dbReference type="SAM" id="MobiDB-lite"/>
    </source>
</evidence>
<gene>
    <name evidence="2" type="ORF">SPIL2461_LOCUS3897</name>
</gene>
<feature type="non-terminal residue" evidence="2">
    <location>
        <position position="281"/>
    </location>
</feature>
<accession>A0A812L115</accession>
<sequence>DDVIVCPQLLSASTNPSYVDKYLFLGAANMEQHAILTIRNVTECLDLAALSQYPDEQEVLLPLLSVLRVEEVSAEPGQALRISCQFQGSMMSSRLRAACLSDLAMASYELLQGIQPLPEKTLDLTLSVQRPGDLTAEPHQYTPKVFQSLVTIFEAIDRRGAWMISRADYTWAQACQPFRATQAEEVLARSFGVKRVLRKLTTYFAKSNVDLTLHRYFLLSMPGATDAQLERAFRWTARFLRKHQRQEDGFKASPDSPCGSPVTPQLELEAASPTTPERSAW</sequence>
<dbReference type="Gene3D" id="3.90.176.10">
    <property type="entry name" value="Toxin ADP-ribosyltransferase, Chain A, domain 1"/>
    <property type="match status" value="1"/>
</dbReference>
<dbReference type="OrthoDB" id="443061at2759"/>
<proteinExistence type="predicted"/>
<comment type="caution">
    <text evidence="2">The sequence shown here is derived from an EMBL/GenBank/DDBJ whole genome shotgun (WGS) entry which is preliminary data.</text>
</comment>
<keyword evidence="3" id="KW-1185">Reference proteome</keyword>
<feature type="region of interest" description="Disordered" evidence="1">
    <location>
        <begin position="246"/>
        <end position="281"/>
    </location>
</feature>
<feature type="compositionally biased region" description="Polar residues" evidence="1">
    <location>
        <begin position="272"/>
        <end position="281"/>
    </location>
</feature>
<dbReference type="Proteomes" id="UP000649617">
    <property type="component" value="Unassembled WGS sequence"/>
</dbReference>
<organism evidence="2 3">
    <name type="scientific">Symbiodinium pilosum</name>
    <name type="common">Dinoflagellate</name>
    <dbReference type="NCBI Taxonomy" id="2952"/>
    <lineage>
        <taxon>Eukaryota</taxon>
        <taxon>Sar</taxon>
        <taxon>Alveolata</taxon>
        <taxon>Dinophyceae</taxon>
        <taxon>Suessiales</taxon>
        <taxon>Symbiodiniaceae</taxon>
        <taxon>Symbiodinium</taxon>
    </lineage>
</organism>